<dbReference type="PROSITE" id="PS50108">
    <property type="entry name" value="CRIB"/>
    <property type="match status" value="1"/>
</dbReference>
<evidence type="ECO:0000259" key="14">
    <source>
        <dbReference type="PROSITE" id="PS50011"/>
    </source>
</evidence>
<dbReference type="Pfam" id="PF00069">
    <property type="entry name" value="Pkinase"/>
    <property type="match status" value="1"/>
</dbReference>
<evidence type="ECO:0000256" key="9">
    <source>
        <dbReference type="ARBA" id="ARBA00022840"/>
    </source>
</evidence>
<reference evidence="17" key="1">
    <citation type="submission" date="2025-08" db="UniProtKB">
        <authorList>
            <consortium name="RefSeq"/>
        </authorList>
    </citation>
    <scope>IDENTIFICATION</scope>
</reference>
<evidence type="ECO:0000256" key="8">
    <source>
        <dbReference type="ARBA" id="ARBA00022777"/>
    </source>
</evidence>
<dbReference type="GO" id="GO:0005737">
    <property type="term" value="C:cytoplasm"/>
    <property type="evidence" value="ECO:0007669"/>
    <property type="project" value="UniProtKB-SubCell"/>
</dbReference>
<protein>
    <recommendedName>
        <fullName evidence="3">non-specific serine/threonine protein kinase</fullName>
        <ecNumber evidence="3">2.7.11.1</ecNumber>
    </recommendedName>
</protein>
<dbReference type="PANTHER" id="PTHR45832:SF22">
    <property type="entry name" value="SERINE_THREONINE-PROTEIN KINASE SAMKA-RELATED"/>
    <property type="match status" value="1"/>
</dbReference>
<evidence type="ECO:0000256" key="11">
    <source>
        <dbReference type="ARBA" id="ARBA00048679"/>
    </source>
</evidence>
<dbReference type="InterPro" id="IPR000719">
    <property type="entry name" value="Prot_kinase_dom"/>
</dbReference>
<dbReference type="PANTHER" id="PTHR45832">
    <property type="entry name" value="SERINE/THREONINE-PROTEIN KINASE SAMKA-RELATED-RELATED"/>
    <property type="match status" value="1"/>
</dbReference>
<dbReference type="SUPFAM" id="SSF56112">
    <property type="entry name" value="Protein kinase-like (PK-like)"/>
    <property type="match status" value="1"/>
</dbReference>
<dbReference type="SMART" id="SM00220">
    <property type="entry name" value="S_TKc"/>
    <property type="match status" value="1"/>
</dbReference>
<accession>A0A6P7TCM7</accession>
<keyword evidence="7 12" id="KW-0547">Nucleotide-binding</keyword>
<keyword evidence="8 17" id="KW-0418">Kinase</keyword>
<dbReference type="PROSITE" id="PS00107">
    <property type="entry name" value="PROTEIN_KINASE_ATP"/>
    <property type="match status" value="1"/>
</dbReference>
<dbReference type="InterPro" id="IPR011009">
    <property type="entry name" value="Kinase-like_dom_sf"/>
</dbReference>
<dbReference type="InterPro" id="IPR036936">
    <property type="entry name" value="CRIB_dom_sf"/>
</dbReference>
<proteinExistence type="inferred from homology"/>
<comment type="similarity">
    <text evidence="2">Belongs to the protein kinase superfamily. STE Ser/Thr protein kinase family. STE20 subfamily.</text>
</comment>
<name>A0A6P7TCM7_9MOLL</name>
<comment type="subcellular location">
    <subcellularLocation>
        <location evidence="1">Cytoplasm</location>
    </subcellularLocation>
</comment>
<keyword evidence="6" id="KW-0808">Transferase</keyword>
<dbReference type="InterPro" id="IPR017441">
    <property type="entry name" value="Protein_kinase_ATP_BS"/>
</dbReference>
<dbReference type="InterPro" id="IPR000095">
    <property type="entry name" value="CRIB_dom"/>
</dbReference>
<organism evidence="16 17">
    <name type="scientific">Octopus sinensis</name>
    <name type="common">East Asian common octopus</name>
    <dbReference type="NCBI Taxonomy" id="2607531"/>
    <lineage>
        <taxon>Eukaryota</taxon>
        <taxon>Metazoa</taxon>
        <taxon>Spiralia</taxon>
        <taxon>Lophotrochozoa</taxon>
        <taxon>Mollusca</taxon>
        <taxon>Cephalopoda</taxon>
        <taxon>Coleoidea</taxon>
        <taxon>Octopodiformes</taxon>
        <taxon>Octopoda</taxon>
        <taxon>Incirrata</taxon>
        <taxon>Octopodidae</taxon>
        <taxon>Octopus</taxon>
    </lineage>
</organism>
<keyword evidence="4" id="KW-0963">Cytoplasm</keyword>
<evidence type="ECO:0000313" key="16">
    <source>
        <dbReference type="Proteomes" id="UP000515154"/>
    </source>
</evidence>
<dbReference type="InterPro" id="IPR051931">
    <property type="entry name" value="PAK3-like"/>
</dbReference>
<feature type="binding site" evidence="12">
    <location>
        <position position="226"/>
    </location>
    <ligand>
        <name>ATP</name>
        <dbReference type="ChEBI" id="CHEBI:30616"/>
    </ligand>
</feature>
<keyword evidence="5 13" id="KW-0723">Serine/threonine-protein kinase</keyword>
<dbReference type="Pfam" id="PF00786">
    <property type="entry name" value="PBD"/>
    <property type="match status" value="1"/>
</dbReference>
<keyword evidence="9 12" id="KW-0067">ATP-binding</keyword>
<dbReference type="Proteomes" id="UP000515154">
    <property type="component" value="Linkage group LG18"/>
</dbReference>
<dbReference type="GO" id="GO:0004674">
    <property type="term" value="F:protein serine/threonine kinase activity"/>
    <property type="evidence" value="ECO:0007669"/>
    <property type="project" value="UniProtKB-KW"/>
</dbReference>
<dbReference type="Gene3D" id="1.10.510.10">
    <property type="entry name" value="Transferase(Phosphotransferase) domain 1"/>
    <property type="match status" value="1"/>
</dbReference>
<dbReference type="InterPro" id="IPR033923">
    <property type="entry name" value="PAK_BD"/>
</dbReference>
<dbReference type="PROSITE" id="PS00108">
    <property type="entry name" value="PROTEIN_KINASE_ST"/>
    <property type="match status" value="1"/>
</dbReference>
<feature type="domain" description="Protein kinase" evidence="14">
    <location>
        <begin position="196"/>
        <end position="447"/>
    </location>
</feature>
<evidence type="ECO:0000256" key="4">
    <source>
        <dbReference type="ARBA" id="ARBA00022490"/>
    </source>
</evidence>
<dbReference type="EC" id="2.7.11.1" evidence="3"/>
<gene>
    <name evidence="17" type="primary">LOC115221353</name>
</gene>
<dbReference type="PROSITE" id="PS50011">
    <property type="entry name" value="PROTEIN_KINASE_DOM"/>
    <property type="match status" value="1"/>
</dbReference>
<evidence type="ECO:0000259" key="15">
    <source>
        <dbReference type="PROSITE" id="PS50108"/>
    </source>
</evidence>
<dbReference type="AlphaFoldDB" id="A0A6P7TCM7"/>
<evidence type="ECO:0000256" key="13">
    <source>
        <dbReference type="RuleBase" id="RU000304"/>
    </source>
</evidence>
<sequence length="472" mass="53082">MEAISATKARLRKFLVHVAAKMFLRFKKPSLVEVEKPMAISSPYNVKQNFHVGFDNDTKMFVGMPPTWQALLNKSEITTKEQEENPETVITALKTFQKSIKRKPSDIKIMVVASNIRQSDDEIDNISPDDCSKEDAQAQKGNDVFDGVVEERVKHSNEEDVITRRKKEDRTKTMSDEEVRKALEALVNSDNPEEKYTLGVDLGAGASGAVSKATDKNTGSIVAIKKMNLHNQPKKELIITEIEVLKEVSHPNLVNFLDCYLVGENLWVVMEYLDGGALTDVVMETVMNEGQIAAVCRESLRGLDYLHQRNIIHRDIKSDNVLLGLDGQVKLTDFGFCAQLAENSSQRHTMVGTPYWMAPEVVSRKPYGNKVDIWSLGIMIIEMLEGEPPYLSERPLKAIFMIAKYGKPEIKKEDSLSPLLKEFIYKCLEVEVESRASAQDLLRHKFLANCKPLSSLKPLILAAREVRGLSSN</sequence>
<evidence type="ECO:0000256" key="6">
    <source>
        <dbReference type="ARBA" id="ARBA00022679"/>
    </source>
</evidence>
<evidence type="ECO:0000256" key="1">
    <source>
        <dbReference type="ARBA" id="ARBA00004496"/>
    </source>
</evidence>
<dbReference type="FunFam" id="1.10.510.10:FF:000011">
    <property type="entry name" value="Non-specific serine/threonine protein kinase"/>
    <property type="match status" value="1"/>
</dbReference>
<comment type="catalytic activity">
    <reaction evidence="10">
        <text>L-threonyl-[protein] + ATP = O-phospho-L-threonyl-[protein] + ADP + H(+)</text>
        <dbReference type="Rhea" id="RHEA:46608"/>
        <dbReference type="Rhea" id="RHEA-COMP:11060"/>
        <dbReference type="Rhea" id="RHEA-COMP:11605"/>
        <dbReference type="ChEBI" id="CHEBI:15378"/>
        <dbReference type="ChEBI" id="CHEBI:30013"/>
        <dbReference type="ChEBI" id="CHEBI:30616"/>
        <dbReference type="ChEBI" id="CHEBI:61977"/>
        <dbReference type="ChEBI" id="CHEBI:456216"/>
        <dbReference type="EC" id="2.7.11.1"/>
    </reaction>
</comment>
<evidence type="ECO:0000256" key="10">
    <source>
        <dbReference type="ARBA" id="ARBA00047899"/>
    </source>
</evidence>
<evidence type="ECO:0000313" key="17">
    <source>
        <dbReference type="RefSeq" id="XP_029647391.2"/>
    </source>
</evidence>
<dbReference type="FunFam" id="3.30.200.20:FF:000705">
    <property type="entry name" value="Non-specific serine/threonine protein kinase"/>
    <property type="match status" value="1"/>
</dbReference>
<evidence type="ECO:0000256" key="3">
    <source>
        <dbReference type="ARBA" id="ARBA00012513"/>
    </source>
</evidence>
<dbReference type="GO" id="GO:0005524">
    <property type="term" value="F:ATP binding"/>
    <property type="evidence" value="ECO:0007669"/>
    <property type="project" value="UniProtKB-UniRule"/>
</dbReference>
<keyword evidence="16" id="KW-1185">Reference proteome</keyword>
<dbReference type="Gene3D" id="3.30.200.20">
    <property type="entry name" value="Phosphorylase Kinase, domain 1"/>
    <property type="match status" value="1"/>
</dbReference>
<feature type="domain" description="CRIB" evidence="15">
    <location>
        <begin position="40"/>
        <end position="53"/>
    </location>
</feature>
<evidence type="ECO:0000256" key="2">
    <source>
        <dbReference type="ARBA" id="ARBA00008874"/>
    </source>
</evidence>
<dbReference type="InterPro" id="IPR008271">
    <property type="entry name" value="Ser/Thr_kinase_AS"/>
</dbReference>
<comment type="catalytic activity">
    <reaction evidence="11">
        <text>L-seryl-[protein] + ATP = O-phospho-L-seryl-[protein] + ADP + H(+)</text>
        <dbReference type="Rhea" id="RHEA:17989"/>
        <dbReference type="Rhea" id="RHEA-COMP:9863"/>
        <dbReference type="Rhea" id="RHEA-COMP:11604"/>
        <dbReference type="ChEBI" id="CHEBI:15378"/>
        <dbReference type="ChEBI" id="CHEBI:29999"/>
        <dbReference type="ChEBI" id="CHEBI:30616"/>
        <dbReference type="ChEBI" id="CHEBI:83421"/>
        <dbReference type="ChEBI" id="CHEBI:456216"/>
        <dbReference type="EC" id="2.7.11.1"/>
    </reaction>
</comment>
<dbReference type="RefSeq" id="XP_029647391.2">
    <property type="nucleotide sequence ID" value="XM_029791531.2"/>
</dbReference>
<evidence type="ECO:0000256" key="12">
    <source>
        <dbReference type="PROSITE-ProRule" id="PRU10141"/>
    </source>
</evidence>
<evidence type="ECO:0000256" key="7">
    <source>
        <dbReference type="ARBA" id="ARBA00022741"/>
    </source>
</evidence>
<evidence type="ECO:0000256" key="5">
    <source>
        <dbReference type="ARBA" id="ARBA00022527"/>
    </source>
</evidence>
<dbReference type="Gene3D" id="3.90.810.10">
    <property type="entry name" value="CRIB domain"/>
    <property type="match status" value="1"/>
</dbReference>
<dbReference type="SMART" id="SM00285">
    <property type="entry name" value="PBD"/>
    <property type="match status" value="1"/>
</dbReference>
<dbReference type="CDD" id="cd01093">
    <property type="entry name" value="CRIB_PAK_like"/>
    <property type="match status" value="1"/>
</dbReference>